<dbReference type="CDD" id="cd06262">
    <property type="entry name" value="metallo-hydrolase-like_MBL-fold"/>
    <property type="match status" value="1"/>
</dbReference>
<keyword evidence="2" id="KW-0479">Metal-binding</keyword>
<dbReference type="Pfam" id="PF00753">
    <property type="entry name" value="Lactamase_B"/>
    <property type="match status" value="1"/>
</dbReference>
<dbReference type="PANTHER" id="PTHR46233">
    <property type="entry name" value="HYDROXYACYLGLUTATHIONE HYDROLASE GLOC"/>
    <property type="match status" value="1"/>
</dbReference>
<dbReference type="SUPFAM" id="SSF56281">
    <property type="entry name" value="Metallo-hydrolase/oxidoreductase"/>
    <property type="match status" value="1"/>
</dbReference>
<evidence type="ECO:0000313" key="6">
    <source>
        <dbReference type="EMBL" id="MEI4770910.1"/>
    </source>
</evidence>
<reference evidence="6 7" key="1">
    <citation type="submission" date="2024-01" db="EMBL/GenBank/DDBJ databases">
        <title>Seven novel Bacillus-like species.</title>
        <authorList>
            <person name="Liu G."/>
        </authorList>
    </citation>
    <scope>NUCLEOTIDE SEQUENCE [LARGE SCALE GENOMIC DNA]</scope>
    <source>
        <strain evidence="6 7">FJAT-51614</strain>
    </source>
</reference>
<keyword evidence="3" id="KW-0378">Hydrolase</keyword>
<proteinExistence type="predicted"/>
<evidence type="ECO:0000256" key="2">
    <source>
        <dbReference type="ARBA" id="ARBA00022723"/>
    </source>
</evidence>
<comment type="caution">
    <text evidence="6">The sequence shown here is derived from an EMBL/GenBank/DDBJ whole genome shotgun (WGS) entry which is preliminary data.</text>
</comment>
<dbReference type="EMBL" id="JBAWSY010000013">
    <property type="protein sequence ID" value="MEI4770910.1"/>
    <property type="molecule type" value="Genomic_DNA"/>
</dbReference>
<dbReference type="InterPro" id="IPR051453">
    <property type="entry name" value="MBL_Glyoxalase_II"/>
</dbReference>
<dbReference type="InterPro" id="IPR036866">
    <property type="entry name" value="RibonucZ/Hydroxyglut_hydro"/>
</dbReference>
<evidence type="ECO:0000256" key="3">
    <source>
        <dbReference type="ARBA" id="ARBA00022801"/>
    </source>
</evidence>
<gene>
    <name evidence="6" type="ORF">WAX74_14905</name>
</gene>
<sequence>MLNVRSYPLGYIQTNCYIVSNAAKRSLIFDPGGDPEKLINELKRLNVKPVAILLTHAHFDHIGAVDPIRDTFSIPVYIHNAEKKWLMDPAKNGSGKYAEIPSITCKEADVILSNESNLKIDDFSFKVFHTPGHSPGSLTYYFENDSFAIVGDTLFQNSVGRTDLPGGNNAELMKSIHTKLLTLPETTILYPGHGPETTPEDEMESNPFLNGF</sequence>
<dbReference type="Gene3D" id="3.60.15.10">
    <property type="entry name" value="Ribonuclease Z/Hydroxyacylglutathione hydrolase-like"/>
    <property type="match status" value="1"/>
</dbReference>
<evidence type="ECO:0000313" key="7">
    <source>
        <dbReference type="Proteomes" id="UP001364890"/>
    </source>
</evidence>
<evidence type="ECO:0000256" key="4">
    <source>
        <dbReference type="ARBA" id="ARBA00022833"/>
    </source>
</evidence>
<organism evidence="6 7">
    <name type="scientific">Psychrobacillus mangrovi</name>
    <dbReference type="NCBI Taxonomy" id="3117745"/>
    <lineage>
        <taxon>Bacteria</taxon>
        <taxon>Bacillati</taxon>
        <taxon>Bacillota</taxon>
        <taxon>Bacilli</taxon>
        <taxon>Bacillales</taxon>
        <taxon>Bacillaceae</taxon>
        <taxon>Psychrobacillus</taxon>
    </lineage>
</organism>
<dbReference type="SMART" id="SM00849">
    <property type="entry name" value="Lactamase_B"/>
    <property type="match status" value="1"/>
</dbReference>
<accession>A0ABU8F7E0</accession>
<keyword evidence="4" id="KW-0862">Zinc</keyword>
<evidence type="ECO:0000259" key="5">
    <source>
        <dbReference type="SMART" id="SM00849"/>
    </source>
</evidence>
<dbReference type="Proteomes" id="UP001364890">
    <property type="component" value="Unassembled WGS sequence"/>
</dbReference>
<dbReference type="PANTHER" id="PTHR46233:SF3">
    <property type="entry name" value="HYDROXYACYLGLUTATHIONE HYDROLASE GLOC"/>
    <property type="match status" value="1"/>
</dbReference>
<name>A0ABU8F7E0_9BACI</name>
<feature type="domain" description="Metallo-beta-lactamase" evidence="5">
    <location>
        <begin position="13"/>
        <end position="193"/>
    </location>
</feature>
<comment type="cofactor">
    <cofactor evidence="1">
        <name>Zn(2+)</name>
        <dbReference type="ChEBI" id="CHEBI:29105"/>
    </cofactor>
</comment>
<dbReference type="RefSeq" id="WP_336498536.1">
    <property type="nucleotide sequence ID" value="NZ_JBAWSY010000013.1"/>
</dbReference>
<evidence type="ECO:0000256" key="1">
    <source>
        <dbReference type="ARBA" id="ARBA00001947"/>
    </source>
</evidence>
<protein>
    <submittedName>
        <fullName evidence="6">MBL fold metallo-hydrolase</fullName>
    </submittedName>
</protein>
<dbReference type="InterPro" id="IPR001279">
    <property type="entry name" value="Metallo-B-lactamas"/>
</dbReference>
<keyword evidence="7" id="KW-1185">Reference proteome</keyword>